<sequence>MLNFSEIYNMSTVQEANSREISRIKVLHADMIYAESSSIYSSSYSFQASAVLMRTQRLLWRNVRLALISWSTSESGNAPANLLPNIMGSWRDPTLLHGDPRGHWDRKRDDGDRDGVRSQFLVYWMVPFVFILCVTYFGMMITFLAPVPTLAAFAVSFLTLFWASASGVVVVLSDIRFYKWMCCSNPFQHALSLMTSIRFSRDSSKGSCSQTLAFLFFAALKHNSPPQV</sequence>
<proteinExistence type="predicted"/>
<keyword evidence="2" id="KW-1185">Reference proteome</keyword>
<dbReference type="Proteomes" id="UP001057402">
    <property type="component" value="Chromosome 5"/>
</dbReference>
<protein>
    <submittedName>
        <fullName evidence="1">Uncharacterized protein</fullName>
    </submittedName>
</protein>
<accession>A0ACB9QMZ1</accession>
<reference evidence="2" key="1">
    <citation type="journal article" date="2023" name="Front. Plant Sci.">
        <title>Chromosomal-level genome assembly of Melastoma candidum provides insights into trichome evolution.</title>
        <authorList>
            <person name="Zhong Y."/>
            <person name="Wu W."/>
            <person name="Sun C."/>
            <person name="Zou P."/>
            <person name="Liu Y."/>
            <person name="Dai S."/>
            <person name="Zhou R."/>
        </authorList>
    </citation>
    <scope>NUCLEOTIDE SEQUENCE [LARGE SCALE GENOMIC DNA]</scope>
</reference>
<comment type="caution">
    <text evidence="1">The sequence shown here is derived from an EMBL/GenBank/DDBJ whole genome shotgun (WGS) entry which is preliminary data.</text>
</comment>
<evidence type="ECO:0000313" key="1">
    <source>
        <dbReference type="EMBL" id="KAI4368236.1"/>
    </source>
</evidence>
<dbReference type="EMBL" id="CM042884">
    <property type="protein sequence ID" value="KAI4368236.1"/>
    <property type="molecule type" value="Genomic_DNA"/>
</dbReference>
<organism evidence="1 2">
    <name type="scientific">Melastoma candidum</name>
    <dbReference type="NCBI Taxonomy" id="119954"/>
    <lineage>
        <taxon>Eukaryota</taxon>
        <taxon>Viridiplantae</taxon>
        <taxon>Streptophyta</taxon>
        <taxon>Embryophyta</taxon>
        <taxon>Tracheophyta</taxon>
        <taxon>Spermatophyta</taxon>
        <taxon>Magnoliopsida</taxon>
        <taxon>eudicotyledons</taxon>
        <taxon>Gunneridae</taxon>
        <taxon>Pentapetalae</taxon>
        <taxon>rosids</taxon>
        <taxon>malvids</taxon>
        <taxon>Myrtales</taxon>
        <taxon>Melastomataceae</taxon>
        <taxon>Melastomatoideae</taxon>
        <taxon>Melastomateae</taxon>
        <taxon>Melastoma</taxon>
    </lineage>
</organism>
<evidence type="ECO:0000313" key="2">
    <source>
        <dbReference type="Proteomes" id="UP001057402"/>
    </source>
</evidence>
<gene>
    <name evidence="1" type="ORF">MLD38_016814</name>
</gene>
<name>A0ACB9QMZ1_9MYRT</name>